<organism evidence="3 4">
    <name type="scientific">Aphanomyces stellatus</name>
    <dbReference type="NCBI Taxonomy" id="120398"/>
    <lineage>
        <taxon>Eukaryota</taxon>
        <taxon>Sar</taxon>
        <taxon>Stramenopiles</taxon>
        <taxon>Oomycota</taxon>
        <taxon>Saprolegniomycetes</taxon>
        <taxon>Saprolegniales</taxon>
        <taxon>Verrucalvaceae</taxon>
        <taxon>Aphanomyces</taxon>
    </lineage>
</organism>
<dbReference type="PANTHER" id="PTHR31827">
    <property type="entry name" value="EMB|CAB89363.1"/>
    <property type="match status" value="1"/>
</dbReference>
<evidence type="ECO:0000313" key="3">
    <source>
        <dbReference type="EMBL" id="VFT87188.1"/>
    </source>
</evidence>
<evidence type="ECO:0000259" key="1">
    <source>
        <dbReference type="Pfam" id="PF24906"/>
    </source>
</evidence>
<dbReference type="Pfam" id="PF24906">
    <property type="entry name" value="Zf_WRKY19"/>
    <property type="match status" value="4"/>
</dbReference>
<evidence type="ECO:0000313" key="4">
    <source>
        <dbReference type="Proteomes" id="UP000332933"/>
    </source>
</evidence>
<dbReference type="InterPro" id="IPR056866">
    <property type="entry name" value="Znf_WRKY19"/>
</dbReference>
<feature type="domain" description="WRKY19-like zinc finger" evidence="1">
    <location>
        <begin position="175"/>
        <end position="197"/>
    </location>
</feature>
<keyword evidence="4" id="KW-1185">Reference proteome</keyword>
<reference evidence="2" key="2">
    <citation type="submission" date="2019-06" db="EMBL/GenBank/DDBJ databases">
        <title>Genomics analysis of Aphanomyces spp. identifies a new class of oomycete effector associated with host adaptation.</title>
        <authorList>
            <person name="Gaulin E."/>
        </authorList>
    </citation>
    <scope>NUCLEOTIDE SEQUENCE</scope>
    <source>
        <strain evidence="2">CBS 578.67</strain>
    </source>
</reference>
<dbReference type="AlphaFoldDB" id="A0A485KQP9"/>
<dbReference type="EMBL" id="CAADRA010005218">
    <property type="protein sequence ID" value="VFT87188.1"/>
    <property type="molecule type" value="Genomic_DNA"/>
</dbReference>
<feature type="domain" description="WRKY19-like zinc finger" evidence="1">
    <location>
        <begin position="198"/>
        <end position="221"/>
    </location>
</feature>
<reference evidence="3 4" key="1">
    <citation type="submission" date="2019-03" db="EMBL/GenBank/DDBJ databases">
        <authorList>
            <person name="Gaulin E."/>
            <person name="Dumas B."/>
        </authorList>
    </citation>
    <scope>NUCLEOTIDE SEQUENCE [LARGE SCALE GENOMIC DNA]</scope>
    <source>
        <strain evidence="3">CBS 568.67</strain>
    </source>
</reference>
<gene>
    <name evidence="3" type="primary">Aste57867_10314</name>
    <name evidence="2" type="ORF">As57867_010274</name>
    <name evidence="3" type="ORF">ASTE57867_10314</name>
</gene>
<dbReference type="OrthoDB" id="59299at2759"/>
<feature type="domain" description="WRKY19-like zinc finger" evidence="1">
    <location>
        <begin position="246"/>
        <end position="269"/>
    </location>
</feature>
<feature type="domain" description="WRKY19-like zinc finger" evidence="1">
    <location>
        <begin position="222"/>
        <end position="245"/>
    </location>
</feature>
<dbReference type="Proteomes" id="UP000332933">
    <property type="component" value="Unassembled WGS sequence"/>
</dbReference>
<accession>A0A485KQP9</accession>
<dbReference type="PANTHER" id="PTHR31827:SF1">
    <property type="entry name" value="EMB|CAB89363.1"/>
    <property type="match status" value="1"/>
</dbReference>
<proteinExistence type="predicted"/>
<name>A0A485KQP9_9STRA</name>
<dbReference type="EMBL" id="VJMH01005197">
    <property type="protein sequence ID" value="KAF0699112.1"/>
    <property type="molecule type" value="Genomic_DNA"/>
</dbReference>
<protein>
    <submittedName>
        <fullName evidence="3">Aste57867_10314 protein</fullName>
    </submittedName>
</protein>
<evidence type="ECO:0000313" key="2">
    <source>
        <dbReference type="EMBL" id="KAF0699112.1"/>
    </source>
</evidence>
<sequence length="323" mass="34774">MTQHIYSHHVGLYPEYPPMMDTSSMASCCAGFDKSAATTTPTDDDDDLHPVHIEAFHCFDANLLEPIPFHVDGASHSAMHFGGESGFDFAVVLTLESAHDYFVDTWASDVSTTLPIKAEPLDNDATSSLYLSDEMKSELTVLALPTIEVPGQCFQDDCTKTINYRGYCKDHGGVRLCSVVGCMKGNQGKRLCISHGGGKRCRVHDCEKSAQSHGLCKAHGGGARCTIANCDKSSQGGGLCRKHGGGRRCSVPDCTSGAQRANLCAKHGGSRLCSEANCGRTDRGGGLCENHRKNLVCLEPGCNRLAIQESIGGLCLRHTRRRH</sequence>